<feature type="region of interest" description="Disordered" evidence="1">
    <location>
        <begin position="202"/>
        <end position="241"/>
    </location>
</feature>
<protein>
    <submittedName>
        <fullName evidence="3">Ubiquitin-conjugating enzyme/RWD-like protein</fullName>
    </submittedName>
</protein>
<proteinExistence type="predicted"/>
<dbReference type="Gene3D" id="3.10.110.10">
    <property type="entry name" value="Ubiquitin Conjugating Enzyme"/>
    <property type="match status" value="1"/>
</dbReference>
<dbReference type="STRING" id="1884261.A0A5C3R1M7"/>
<dbReference type="OrthoDB" id="277175at2759"/>
<dbReference type="InterPro" id="IPR006575">
    <property type="entry name" value="RWD_dom"/>
</dbReference>
<dbReference type="Pfam" id="PF05773">
    <property type="entry name" value="RWD"/>
    <property type="match status" value="1"/>
</dbReference>
<feature type="domain" description="RWD" evidence="2">
    <location>
        <begin position="9"/>
        <end position="113"/>
    </location>
</feature>
<organism evidence="3 4">
    <name type="scientific">Pterulicium gracile</name>
    <dbReference type="NCBI Taxonomy" id="1884261"/>
    <lineage>
        <taxon>Eukaryota</taxon>
        <taxon>Fungi</taxon>
        <taxon>Dikarya</taxon>
        <taxon>Basidiomycota</taxon>
        <taxon>Agaricomycotina</taxon>
        <taxon>Agaricomycetes</taxon>
        <taxon>Agaricomycetidae</taxon>
        <taxon>Agaricales</taxon>
        <taxon>Pleurotineae</taxon>
        <taxon>Pterulaceae</taxon>
        <taxon>Pterulicium</taxon>
    </lineage>
</organism>
<evidence type="ECO:0000259" key="2">
    <source>
        <dbReference type="PROSITE" id="PS50908"/>
    </source>
</evidence>
<name>A0A5C3R1M7_9AGAR</name>
<accession>A0A5C3R1M7</accession>
<dbReference type="CDD" id="cd23823">
    <property type="entry name" value="RWD_GCN2"/>
    <property type="match status" value="1"/>
</dbReference>
<evidence type="ECO:0000313" key="4">
    <source>
        <dbReference type="Proteomes" id="UP000305067"/>
    </source>
</evidence>
<dbReference type="SMART" id="SM00591">
    <property type="entry name" value="RWD"/>
    <property type="match status" value="1"/>
</dbReference>
<keyword evidence="4" id="KW-1185">Reference proteome</keyword>
<sequence length="241" mass="27503">MSSADVLAEELEVLTSIYPTEINNVSPGTIQIDAEPDDLPDSAQPLKVTLTVRYSDKYPDVLPSLSLDSLEGSLEDHEIETLLNELSEVGNENLGMAMTFTLVSHLRERLTSLVIDREAKRVQAEQEKERIAIEAEEARTRGTPVTMDSFKAWKAKFDAELRVKKAKDEDEKMKGMTAKEREEWKRLQTRYSGRQLFERNKNLEDDSFVEEGTTSVDASQYERTRDDEDDEDERVTFSDSD</sequence>
<dbReference type="AlphaFoldDB" id="A0A5C3R1M7"/>
<dbReference type="InterPro" id="IPR016135">
    <property type="entry name" value="UBQ-conjugating_enzyme/RWD"/>
</dbReference>
<evidence type="ECO:0000256" key="1">
    <source>
        <dbReference type="SAM" id="MobiDB-lite"/>
    </source>
</evidence>
<dbReference type="PANTHER" id="PTHR12292">
    <property type="entry name" value="RWD DOMAIN-CONTAINING PROTEIN"/>
    <property type="match status" value="1"/>
</dbReference>
<dbReference type="EMBL" id="ML178814">
    <property type="protein sequence ID" value="TFL07568.1"/>
    <property type="molecule type" value="Genomic_DNA"/>
</dbReference>
<dbReference type="PROSITE" id="PS50908">
    <property type="entry name" value="RWD"/>
    <property type="match status" value="1"/>
</dbReference>
<dbReference type="InterPro" id="IPR040213">
    <property type="entry name" value="GIR2-like"/>
</dbReference>
<dbReference type="Proteomes" id="UP000305067">
    <property type="component" value="Unassembled WGS sequence"/>
</dbReference>
<dbReference type="SUPFAM" id="SSF54495">
    <property type="entry name" value="UBC-like"/>
    <property type="match status" value="1"/>
</dbReference>
<evidence type="ECO:0000313" key="3">
    <source>
        <dbReference type="EMBL" id="TFL07568.1"/>
    </source>
</evidence>
<reference evidence="3 4" key="1">
    <citation type="journal article" date="2019" name="Nat. Ecol. Evol.">
        <title>Megaphylogeny resolves global patterns of mushroom evolution.</title>
        <authorList>
            <person name="Varga T."/>
            <person name="Krizsan K."/>
            <person name="Foldi C."/>
            <person name="Dima B."/>
            <person name="Sanchez-Garcia M."/>
            <person name="Sanchez-Ramirez S."/>
            <person name="Szollosi G.J."/>
            <person name="Szarkandi J.G."/>
            <person name="Papp V."/>
            <person name="Albert L."/>
            <person name="Andreopoulos W."/>
            <person name="Angelini C."/>
            <person name="Antonin V."/>
            <person name="Barry K.W."/>
            <person name="Bougher N.L."/>
            <person name="Buchanan P."/>
            <person name="Buyck B."/>
            <person name="Bense V."/>
            <person name="Catcheside P."/>
            <person name="Chovatia M."/>
            <person name="Cooper J."/>
            <person name="Damon W."/>
            <person name="Desjardin D."/>
            <person name="Finy P."/>
            <person name="Geml J."/>
            <person name="Haridas S."/>
            <person name="Hughes K."/>
            <person name="Justo A."/>
            <person name="Karasinski D."/>
            <person name="Kautmanova I."/>
            <person name="Kiss B."/>
            <person name="Kocsube S."/>
            <person name="Kotiranta H."/>
            <person name="LaButti K.M."/>
            <person name="Lechner B.E."/>
            <person name="Liimatainen K."/>
            <person name="Lipzen A."/>
            <person name="Lukacs Z."/>
            <person name="Mihaltcheva S."/>
            <person name="Morgado L.N."/>
            <person name="Niskanen T."/>
            <person name="Noordeloos M.E."/>
            <person name="Ohm R.A."/>
            <person name="Ortiz-Santana B."/>
            <person name="Ovrebo C."/>
            <person name="Racz N."/>
            <person name="Riley R."/>
            <person name="Savchenko A."/>
            <person name="Shiryaev A."/>
            <person name="Soop K."/>
            <person name="Spirin V."/>
            <person name="Szebenyi C."/>
            <person name="Tomsovsky M."/>
            <person name="Tulloss R.E."/>
            <person name="Uehling J."/>
            <person name="Grigoriev I.V."/>
            <person name="Vagvolgyi C."/>
            <person name="Papp T."/>
            <person name="Martin F.M."/>
            <person name="Miettinen O."/>
            <person name="Hibbett D.S."/>
            <person name="Nagy L.G."/>
        </authorList>
    </citation>
    <scope>NUCLEOTIDE SEQUENCE [LARGE SCALE GENOMIC DNA]</scope>
    <source>
        <strain evidence="3 4">CBS 309.79</strain>
    </source>
</reference>
<gene>
    <name evidence="3" type="ORF">BDV98DRAFT_647119</name>
</gene>